<organism evidence="1">
    <name type="scientific">marine sediment metagenome</name>
    <dbReference type="NCBI Taxonomy" id="412755"/>
    <lineage>
        <taxon>unclassified sequences</taxon>
        <taxon>metagenomes</taxon>
        <taxon>ecological metagenomes</taxon>
    </lineage>
</organism>
<evidence type="ECO:0008006" key="2">
    <source>
        <dbReference type="Google" id="ProtNLM"/>
    </source>
</evidence>
<name>X0TPH1_9ZZZZ</name>
<comment type="caution">
    <text evidence="1">The sequence shown here is derived from an EMBL/GenBank/DDBJ whole genome shotgun (WGS) entry which is preliminary data.</text>
</comment>
<evidence type="ECO:0000313" key="1">
    <source>
        <dbReference type="EMBL" id="GAF89151.1"/>
    </source>
</evidence>
<dbReference type="EMBL" id="BARS01017959">
    <property type="protein sequence ID" value="GAF89151.1"/>
    <property type="molecule type" value="Genomic_DNA"/>
</dbReference>
<gene>
    <name evidence="1" type="ORF">S01H1_29301</name>
</gene>
<proteinExistence type="predicted"/>
<dbReference type="AlphaFoldDB" id="X0TPH1"/>
<reference evidence="1" key="1">
    <citation type="journal article" date="2014" name="Front. Microbiol.">
        <title>High frequency of phylogenetically diverse reductive dehalogenase-homologous genes in deep subseafloor sedimentary metagenomes.</title>
        <authorList>
            <person name="Kawai M."/>
            <person name="Futagami T."/>
            <person name="Toyoda A."/>
            <person name="Takaki Y."/>
            <person name="Nishi S."/>
            <person name="Hori S."/>
            <person name="Arai W."/>
            <person name="Tsubouchi T."/>
            <person name="Morono Y."/>
            <person name="Uchiyama I."/>
            <person name="Ito T."/>
            <person name="Fujiyama A."/>
            <person name="Inagaki F."/>
            <person name="Takami H."/>
        </authorList>
    </citation>
    <scope>NUCLEOTIDE SEQUENCE</scope>
    <source>
        <strain evidence="1">Expedition CK06-06</strain>
    </source>
</reference>
<sequence>MSLEFKEQWERYRTRNRIPKKKDLDVPDAVDRYFLRGWTPSSPIIDQKTKLIAFGSCFAKEVTKRLRAR</sequence>
<accession>X0TPH1</accession>
<feature type="non-terminal residue" evidence="1">
    <location>
        <position position="69"/>
    </location>
</feature>
<protein>
    <recommendedName>
        <fullName evidence="2">GSCFA domain-containing protein</fullName>
    </recommendedName>
</protein>